<evidence type="ECO:0000313" key="3">
    <source>
        <dbReference type="EMBL" id="MEE8658811.1"/>
    </source>
</evidence>
<reference evidence="3 4" key="1">
    <citation type="submission" date="2023-10" db="EMBL/GenBank/DDBJ databases">
        <title>Sorlinia euscelidii gen. nov., sp. nov., an acetic acid bacteria isolated from the gut of Euscelidius variegatus emitter.</title>
        <authorList>
            <person name="Michoud G."/>
            <person name="Marasco R."/>
            <person name="Seferji K."/>
            <person name="Gonella E."/>
            <person name="Garuglieri E."/>
            <person name="Alma A."/>
            <person name="Mapelli F."/>
            <person name="Borin S."/>
            <person name="Daffonchio D."/>
            <person name="Crotti E."/>
        </authorList>
    </citation>
    <scope>NUCLEOTIDE SEQUENCE [LARGE SCALE GENOMIC DNA]</scope>
    <source>
        <strain evidence="3 4">EV16P</strain>
    </source>
</reference>
<dbReference type="Pfam" id="PF02914">
    <property type="entry name" value="DDE_2"/>
    <property type="match status" value="1"/>
</dbReference>
<dbReference type="EMBL" id="JAWJZY010000002">
    <property type="protein sequence ID" value="MEE8658811.1"/>
    <property type="molecule type" value="Genomic_DNA"/>
</dbReference>
<dbReference type="Gene3D" id="6.10.250.2550">
    <property type="match status" value="1"/>
</dbReference>
<feature type="domain" description="HTH Mu-type" evidence="2">
    <location>
        <begin position="8"/>
        <end position="82"/>
    </location>
</feature>
<dbReference type="InterPro" id="IPR001584">
    <property type="entry name" value="Integrase_cat-core"/>
</dbReference>
<dbReference type="InterPro" id="IPR015126">
    <property type="entry name" value="Mu_I-gamma"/>
</dbReference>
<evidence type="ECO:0000259" key="1">
    <source>
        <dbReference type="PROSITE" id="PS50994"/>
    </source>
</evidence>
<dbReference type="Gene3D" id="3.30.420.10">
    <property type="entry name" value="Ribonuclease H-like superfamily/Ribonuclease H"/>
    <property type="match status" value="1"/>
</dbReference>
<dbReference type="Pfam" id="PF09299">
    <property type="entry name" value="Mu-transpos_C"/>
    <property type="match status" value="1"/>
</dbReference>
<dbReference type="InterPro" id="IPR003314">
    <property type="entry name" value="Mu-type_HTH"/>
</dbReference>
<comment type="caution">
    <text evidence="3">The sequence shown here is derived from an EMBL/GenBank/DDBJ whole genome shotgun (WGS) entry which is preliminary data.</text>
</comment>
<protein>
    <submittedName>
        <fullName evidence="3">Transposase</fullName>
    </submittedName>
</protein>
<dbReference type="Gene3D" id="2.30.30.130">
    <property type="entry name" value="Transposase, Mu, C-terminal"/>
    <property type="match status" value="1"/>
</dbReference>
<dbReference type="InterPro" id="IPR015378">
    <property type="entry name" value="Transposase-like_Mu_C"/>
</dbReference>
<dbReference type="SUPFAM" id="SSF53098">
    <property type="entry name" value="Ribonuclease H-like"/>
    <property type="match status" value="1"/>
</dbReference>
<name>A0ABU7U405_9PROT</name>
<evidence type="ECO:0000313" key="4">
    <source>
        <dbReference type="Proteomes" id="UP001312908"/>
    </source>
</evidence>
<feature type="domain" description="Integrase catalytic" evidence="1">
    <location>
        <begin position="254"/>
        <end position="393"/>
    </location>
</feature>
<dbReference type="SUPFAM" id="SSF50610">
    <property type="entry name" value="mu transposase, C-terminal domain"/>
    <property type="match status" value="1"/>
</dbReference>
<sequence length="659" mass="74855">MVTVGQRPWLTMTEIAALRLPDMPETQQGVLKKITAENWITPESEGQAWRRREGQGGGYEFALTILPLRAQIEAARSLQGLSRDPVAAAESETIGKRKRTALWKHFDTLPDKLKDKARNAYRILDAVEALVNAGQRKYVAMMLIASQERVSMRTIQLWYKRVRGLNKCDWLAALAPNYAKPSERVHCPGEAWDILRSDYLRRESPTFASCYARLVKVAEERGWTLPSRRTLLARMNASPVGMRVHQREGEDKLKALYPAQRRDHSVFHALEAVNADGHKFDVFVEWPIGNETRIVRPVLVGFQDIYSGKILSWRIDISENKESVRLAFGDMVEKYGIPKLCYLDNGRNFASKWLTGGVPNRYRFKVLNDEPLGIMPQLGVEVHWTKPYSGQSKPIERAWRDFASDIAKHPAFAGAYTGANPTAKPENYASKAVPLDRFIAVVSQGIADHNARTGRRSDVCKGKYSFDQVFEESYRRSVITKATEEQRRLWLLPAEQITVSRRDGVIEIEGNRYWAEFLEEHRGTKVVVRLDPQDLQADIHVYRSSGVYLGAAKCVAKTGFADKDAARRHQQARKEFIRANKLQGEAAKRLSDEELAAVFASLPKEEEPPLESAVTRMFTAPQVQGNTALATQFMAEADAQEIEEEEENENILRFLQRDR</sequence>
<dbReference type="Gene3D" id="1.10.10.60">
    <property type="entry name" value="Homeodomain-like"/>
    <property type="match status" value="2"/>
</dbReference>
<dbReference type="InterPro" id="IPR009004">
    <property type="entry name" value="Transposase_Mu_C"/>
</dbReference>
<accession>A0ABU7U405</accession>
<organism evidence="3 4">
    <name type="scientific">Sorlinia euscelidii</name>
    <dbReference type="NCBI Taxonomy" id="3081148"/>
    <lineage>
        <taxon>Bacteria</taxon>
        <taxon>Pseudomonadati</taxon>
        <taxon>Pseudomonadota</taxon>
        <taxon>Alphaproteobacteria</taxon>
        <taxon>Acetobacterales</taxon>
        <taxon>Acetobacteraceae</taxon>
        <taxon>Sorlinia</taxon>
    </lineage>
</organism>
<dbReference type="PROSITE" id="PS50994">
    <property type="entry name" value="INTEGRASE"/>
    <property type="match status" value="1"/>
</dbReference>
<dbReference type="InterPro" id="IPR036388">
    <property type="entry name" value="WH-like_DNA-bd_sf"/>
</dbReference>
<gene>
    <name evidence="3" type="ORF">DOFOFD_07285</name>
</gene>
<dbReference type="InterPro" id="IPR004189">
    <property type="entry name" value="Phage_Mu_transposase"/>
</dbReference>
<dbReference type="SUPFAM" id="SSF46689">
    <property type="entry name" value="Homeodomain-like"/>
    <property type="match status" value="2"/>
</dbReference>
<dbReference type="Gene3D" id="1.10.10.10">
    <property type="entry name" value="Winged helix-like DNA-binding domain superfamily/Winged helix DNA-binding domain"/>
    <property type="match status" value="1"/>
</dbReference>
<dbReference type="SUPFAM" id="SSF46955">
    <property type="entry name" value="Putative DNA-binding domain"/>
    <property type="match status" value="1"/>
</dbReference>
<proteinExistence type="predicted"/>
<dbReference type="InterPro" id="IPR012337">
    <property type="entry name" value="RNaseH-like_sf"/>
</dbReference>
<dbReference type="Proteomes" id="UP001312908">
    <property type="component" value="Unassembled WGS sequence"/>
</dbReference>
<dbReference type="PROSITE" id="PS51702">
    <property type="entry name" value="HTH_MU"/>
    <property type="match status" value="1"/>
</dbReference>
<evidence type="ECO:0000259" key="2">
    <source>
        <dbReference type="PROSITE" id="PS51702"/>
    </source>
</evidence>
<keyword evidence="4" id="KW-1185">Reference proteome</keyword>
<dbReference type="Pfam" id="PF09039">
    <property type="entry name" value="HTH_Tnp_Mu_2"/>
    <property type="match status" value="1"/>
</dbReference>
<dbReference type="RefSeq" id="WP_394819682.1">
    <property type="nucleotide sequence ID" value="NZ_JAWJZY010000002.1"/>
</dbReference>
<dbReference type="InterPro" id="IPR036397">
    <property type="entry name" value="RNaseH_sf"/>
</dbReference>
<dbReference type="InterPro" id="IPR009061">
    <property type="entry name" value="DNA-bd_dom_put_sf"/>
</dbReference>
<dbReference type="InterPro" id="IPR009057">
    <property type="entry name" value="Homeodomain-like_sf"/>
</dbReference>